<dbReference type="HAMAP" id="MF_00108">
    <property type="entry name" value="IspD"/>
    <property type="match status" value="1"/>
</dbReference>
<dbReference type="InterPro" id="IPR001228">
    <property type="entry name" value="IspD"/>
</dbReference>
<evidence type="ECO:0000313" key="5">
    <source>
        <dbReference type="Proteomes" id="UP000035721"/>
    </source>
</evidence>
<evidence type="ECO:0000256" key="2">
    <source>
        <dbReference type="ARBA" id="ARBA00022695"/>
    </source>
</evidence>
<dbReference type="Gene3D" id="3.90.550.10">
    <property type="entry name" value="Spore Coat Polysaccharide Biosynthesis Protein SpsA, Chain A"/>
    <property type="match status" value="1"/>
</dbReference>
<dbReference type="Pfam" id="PF01128">
    <property type="entry name" value="IspD"/>
    <property type="match status" value="1"/>
</dbReference>
<sequence length="255" mass="27230">MTDMPASTARHTVRPRRTVAVVLAGGTGSRVGGEMPKQLIEVAGRTVLEHTLTAVGRSAAVDEILLLMHPDHIDEAHRLASGHPKVAQVLAGGATRSDTTRIALEAIAARADPKEDPLVLLHDAARPLVDDRIIGDVVAALADHDAVTVAIPSADTLVVVDDDGLVTAMPDRARVWRSQTPQGFRLSVIRAAFERATADPAFTATDDCSVVFAHLPDVPIAVVRGSTTNLKVTHPEDVAVLELLLRERSDRHPDR</sequence>
<dbReference type="InterPro" id="IPR029044">
    <property type="entry name" value="Nucleotide-diphossugar_trans"/>
</dbReference>
<evidence type="ECO:0000313" key="4">
    <source>
        <dbReference type="EMBL" id="CCH79555.1"/>
    </source>
</evidence>
<keyword evidence="1 3" id="KW-0808">Transferase</keyword>
<feature type="site" description="Positions MEP for the nucleophilic attack" evidence="3">
    <location>
        <position position="172"/>
    </location>
</feature>
<dbReference type="GO" id="GO:0050518">
    <property type="term" value="F:2-C-methyl-D-erythritol 4-phosphate cytidylyltransferase activity"/>
    <property type="evidence" value="ECO:0007669"/>
    <property type="project" value="UniProtKB-UniRule"/>
</dbReference>
<comment type="catalytic activity">
    <reaction evidence="3">
        <text>2-C-methyl-D-erythritol 4-phosphate + CTP + H(+) = 4-CDP-2-C-methyl-D-erythritol + diphosphate</text>
        <dbReference type="Rhea" id="RHEA:13429"/>
        <dbReference type="ChEBI" id="CHEBI:15378"/>
        <dbReference type="ChEBI" id="CHEBI:33019"/>
        <dbReference type="ChEBI" id="CHEBI:37563"/>
        <dbReference type="ChEBI" id="CHEBI:57823"/>
        <dbReference type="ChEBI" id="CHEBI:58262"/>
        <dbReference type="EC" id="2.7.7.60"/>
    </reaction>
</comment>
<dbReference type="GO" id="GO:0019288">
    <property type="term" value="P:isopentenyl diphosphate biosynthetic process, methylerythritol 4-phosphate pathway"/>
    <property type="evidence" value="ECO:0007669"/>
    <property type="project" value="UniProtKB-UniRule"/>
</dbReference>
<comment type="caution">
    <text evidence="4">The sequence shown here is derived from an EMBL/GenBank/DDBJ whole genome shotgun (WGS) entry which is preliminary data.</text>
</comment>
<feature type="site" description="Positions MEP for the nucleophilic attack" evidence="3">
    <location>
        <position position="231"/>
    </location>
</feature>
<dbReference type="UniPathway" id="UPA00056">
    <property type="reaction ID" value="UER00093"/>
</dbReference>
<gene>
    <name evidence="3 4" type="primary">ispD</name>
    <name evidence="4" type="ORF">BN12_480008</name>
</gene>
<keyword evidence="3" id="KW-0414">Isoprene biosynthesis</keyword>
<evidence type="ECO:0000256" key="1">
    <source>
        <dbReference type="ARBA" id="ARBA00022679"/>
    </source>
</evidence>
<proteinExistence type="inferred from homology"/>
<dbReference type="NCBIfam" id="TIGR00453">
    <property type="entry name" value="ispD"/>
    <property type="match status" value="1"/>
</dbReference>
<protein>
    <recommendedName>
        <fullName evidence="3">2-C-methyl-D-erythritol 4-phosphate cytidylyltransferase</fullName>
        <ecNumber evidence="3">2.7.7.60</ecNumber>
    </recommendedName>
    <alternativeName>
        <fullName evidence="3">4-diphosphocytidyl-2C-methyl-D-erythritol synthase</fullName>
    </alternativeName>
    <alternativeName>
        <fullName evidence="3">MEP cytidylyltransferase</fullName>
        <shortName evidence="3">MCT</shortName>
    </alternativeName>
</protein>
<dbReference type="STRING" id="1194083.BN12_480008"/>
<accession>A0A077M683</accession>
<comment type="pathway">
    <text evidence="3">Isoprenoid biosynthesis; isopentenyl diphosphate biosynthesis via DXP pathway; isopentenyl diphosphate from 1-deoxy-D-xylulose 5-phosphate: step 2/6.</text>
</comment>
<comment type="similarity">
    <text evidence="3">Belongs to the IspD/TarI cytidylyltransferase family. IspD subfamily.</text>
</comment>
<comment type="function">
    <text evidence="3">Catalyzes the formation of 4-diphosphocytidyl-2-C-methyl-D-erythritol from CTP and 2-C-methyl-D-erythritol 4-phosphate (MEP).</text>
</comment>
<evidence type="ECO:0000256" key="3">
    <source>
        <dbReference type="HAMAP-Rule" id="MF_00108"/>
    </source>
</evidence>
<keyword evidence="2 3" id="KW-0548">Nucleotidyltransferase</keyword>
<dbReference type="FunFam" id="3.90.550.10:FF:000003">
    <property type="entry name" value="2-C-methyl-D-erythritol 4-phosphate cytidylyltransferase"/>
    <property type="match status" value="1"/>
</dbReference>
<keyword evidence="5" id="KW-1185">Reference proteome</keyword>
<dbReference type="EMBL" id="CAJB01000379">
    <property type="protein sequence ID" value="CCH79555.1"/>
    <property type="molecule type" value="Genomic_DNA"/>
</dbReference>
<name>A0A077M683_9MICO</name>
<dbReference type="Proteomes" id="UP000035721">
    <property type="component" value="Unassembled WGS sequence"/>
</dbReference>
<reference evidence="4 5" key="1">
    <citation type="journal article" date="2013" name="ISME J.">
        <title>A metabolic model for members of the genus Tetrasphaera involved in enhanced biological phosphorus removal.</title>
        <authorList>
            <person name="Kristiansen R."/>
            <person name="Nguyen H.T.T."/>
            <person name="Saunders A.M."/>
            <person name="Nielsen J.L."/>
            <person name="Wimmer R."/>
            <person name="Le V.Q."/>
            <person name="McIlroy S.J."/>
            <person name="Petrovski S."/>
            <person name="Seviour R.J."/>
            <person name="Calteau A."/>
            <person name="Nielsen K.L."/>
            <person name="Nielsen P.H."/>
        </authorList>
    </citation>
    <scope>NUCLEOTIDE SEQUENCE [LARGE SCALE GENOMIC DNA]</scope>
    <source>
        <strain evidence="4 5">T1-X7</strain>
    </source>
</reference>
<dbReference type="CDD" id="cd02516">
    <property type="entry name" value="CDP-ME_synthetase"/>
    <property type="match status" value="1"/>
</dbReference>
<dbReference type="PANTHER" id="PTHR32125:SF4">
    <property type="entry name" value="2-C-METHYL-D-ERYTHRITOL 4-PHOSPHATE CYTIDYLYLTRANSFERASE, CHLOROPLASTIC"/>
    <property type="match status" value="1"/>
</dbReference>
<dbReference type="InterPro" id="IPR034683">
    <property type="entry name" value="IspD/TarI"/>
</dbReference>
<dbReference type="EC" id="2.7.7.60" evidence="3"/>
<feature type="site" description="Transition state stabilizer" evidence="3">
    <location>
        <position position="30"/>
    </location>
</feature>
<dbReference type="PANTHER" id="PTHR32125">
    <property type="entry name" value="2-C-METHYL-D-ERYTHRITOL 4-PHOSPHATE CYTIDYLYLTRANSFERASE, CHLOROPLASTIC"/>
    <property type="match status" value="1"/>
</dbReference>
<organism evidence="4 5">
    <name type="scientific">Nostocoides japonicum T1-X7</name>
    <dbReference type="NCBI Taxonomy" id="1194083"/>
    <lineage>
        <taxon>Bacteria</taxon>
        <taxon>Bacillati</taxon>
        <taxon>Actinomycetota</taxon>
        <taxon>Actinomycetes</taxon>
        <taxon>Micrococcales</taxon>
        <taxon>Intrasporangiaceae</taxon>
        <taxon>Nostocoides</taxon>
    </lineage>
</organism>
<feature type="site" description="Transition state stabilizer" evidence="3">
    <location>
        <position position="37"/>
    </location>
</feature>
<dbReference type="AlphaFoldDB" id="A0A077M683"/>
<dbReference type="SUPFAM" id="SSF53448">
    <property type="entry name" value="Nucleotide-diphospho-sugar transferases"/>
    <property type="match status" value="1"/>
</dbReference>
<dbReference type="InterPro" id="IPR050088">
    <property type="entry name" value="IspD/TarI_cytidylyltransf_bact"/>
</dbReference>